<keyword evidence="4" id="KW-0274">FAD</keyword>
<comment type="cofactor">
    <cofactor evidence="1">
        <name>FAD</name>
        <dbReference type="ChEBI" id="CHEBI:57692"/>
    </cofactor>
</comment>
<name>A0A937USJ0_9ACTN</name>
<dbReference type="AlphaFoldDB" id="A0A937USJ0"/>
<accession>A0A937USJ0</accession>
<dbReference type="SUPFAM" id="SSF56176">
    <property type="entry name" value="FAD-binding/transporter-associated domain-like"/>
    <property type="match status" value="1"/>
</dbReference>
<dbReference type="InterPro" id="IPR006093">
    <property type="entry name" value="Oxy_OxRdtase_FAD_BS"/>
</dbReference>
<gene>
    <name evidence="7" type="ORF">I7412_36370</name>
</gene>
<comment type="similarity">
    <text evidence="2">Belongs to the oxygen-dependent FAD-linked oxidoreductase family.</text>
</comment>
<dbReference type="InterPro" id="IPR006094">
    <property type="entry name" value="Oxid_FAD_bind_N"/>
</dbReference>
<dbReference type="InterPro" id="IPR036318">
    <property type="entry name" value="FAD-bd_PCMH-like_sf"/>
</dbReference>
<keyword evidence="5" id="KW-0560">Oxidoreductase</keyword>
<protein>
    <submittedName>
        <fullName evidence="7">FAD-binding oxidoreductase</fullName>
    </submittedName>
</protein>
<dbReference type="GO" id="GO:0016491">
    <property type="term" value="F:oxidoreductase activity"/>
    <property type="evidence" value="ECO:0007669"/>
    <property type="project" value="UniProtKB-KW"/>
</dbReference>
<keyword evidence="8" id="KW-1185">Reference proteome</keyword>
<dbReference type="Gene3D" id="3.30.465.10">
    <property type="match status" value="1"/>
</dbReference>
<evidence type="ECO:0000256" key="4">
    <source>
        <dbReference type="ARBA" id="ARBA00022827"/>
    </source>
</evidence>
<evidence type="ECO:0000256" key="5">
    <source>
        <dbReference type="ARBA" id="ARBA00023002"/>
    </source>
</evidence>
<dbReference type="EMBL" id="JAEACQ010000340">
    <property type="protein sequence ID" value="MBL7632537.1"/>
    <property type="molecule type" value="Genomic_DNA"/>
</dbReference>
<reference evidence="7" key="1">
    <citation type="submission" date="2020-12" db="EMBL/GenBank/DDBJ databases">
        <title>Genomic characterization of non-nitrogen-fixing Frankia strains.</title>
        <authorList>
            <person name="Carlos-Shanley C."/>
            <person name="Guerra T."/>
            <person name="Hahn D."/>
        </authorList>
    </citation>
    <scope>NUCLEOTIDE SEQUENCE</scope>
    <source>
        <strain evidence="7">CN6</strain>
    </source>
</reference>
<comment type="caution">
    <text evidence="7">The sequence shown here is derived from an EMBL/GenBank/DDBJ whole genome shotgun (WGS) entry which is preliminary data.</text>
</comment>
<evidence type="ECO:0000256" key="2">
    <source>
        <dbReference type="ARBA" id="ARBA00005466"/>
    </source>
</evidence>
<dbReference type="Gene3D" id="3.30.43.10">
    <property type="entry name" value="Uridine Diphospho-n-acetylenolpyruvylglucosamine Reductase, domain 2"/>
    <property type="match status" value="1"/>
</dbReference>
<sequence length="489" mass="50154">MDETPGVCPDPGRAAALRGLCGGAVLLPGDDGYDVARAAWNLAVDQRPAAIAYAGDAGEVAEVLRAATAAGLRVAPQGTGHNAGPLPPLSEVVLLRTSGMVGVRVDAESRRARVRAGARWIDVLAATGPLGLGTLHGSGPGVGVVGYSLGGGIGWYSRALGLQANSVTAIDLVTADGTALRVDADHDRELFWALRGGGGSFGVVTALEFALHPARPAVAGLLAWDWSRTHAVLDRWARWTTDLPDEAATSFRIQRMPATGPVPPRLRGRTLAVVGGALLDHDDDASARRLLGPLRALRPEVDTFAATVPPGLGHGADGVAGAPGSAGGIGFGDFGGFSDFGAFRAPAPVIADSVLLSRLPPAAVDAFTAAAGPGSGSTHDLVELRHLGGALARRPPDAGSLPLVDGQFLMVSSTVADSAAARRRGRSEARGIVAALHPYASGTSCLNFTTRQVDVSTGYQPESWSRLRAMRRAVDPAELLVANHPVPPS</sequence>
<dbReference type="Pfam" id="PF01565">
    <property type="entry name" value="FAD_binding_4"/>
    <property type="match status" value="1"/>
</dbReference>
<dbReference type="InterPro" id="IPR016167">
    <property type="entry name" value="FAD-bd_PCMH_sub1"/>
</dbReference>
<dbReference type="PANTHER" id="PTHR42973:SF39">
    <property type="entry name" value="FAD-BINDING PCMH-TYPE DOMAIN-CONTAINING PROTEIN"/>
    <property type="match status" value="1"/>
</dbReference>
<evidence type="ECO:0000256" key="1">
    <source>
        <dbReference type="ARBA" id="ARBA00001974"/>
    </source>
</evidence>
<dbReference type="PROSITE" id="PS51387">
    <property type="entry name" value="FAD_PCMH"/>
    <property type="match status" value="1"/>
</dbReference>
<dbReference type="Gene3D" id="3.40.462.20">
    <property type="match status" value="1"/>
</dbReference>
<evidence type="ECO:0000313" key="7">
    <source>
        <dbReference type="EMBL" id="MBL7632537.1"/>
    </source>
</evidence>
<dbReference type="InterPro" id="IPR016169">
    <property type="entry name" value="FAD-bd_PCMH_sub2"/>
</dbReference>
<dbReference type="Proteomes" id="UP000604475">
    <property type="component" value="Unassembled WGS sequence"/>
</dbReference>
<dbReference type="InterPro" id="IPR016166">
    <property type="entry name" value="FAD-bd_PCMH"/>
</dbReference>
<dbReference type="RefSeq" id="WP_203003344.1">
    <property type="nucleotide sequence ID" value="NZ_JADWYU010000182.1"/>
</dbReference>
<evidence type="ECO:0000256" key="3">
    <source>
        <dbReference type="ARBA" id="ARBA00022630"/>
    </source>
</evidence>
<evidence type="ECO:0000259" key="6">
    <source>
        <dbReference type="PROSITE" id="PS51387"/>
    </source>
</evidence>
<proteinExistence type="inferred from homology"/>
<evidence type="ECO:0000313" key="8">
    <source>
        <dbReference type="Proteomes" id="UP000604475"/>
    </source>
</evidence>
<dbReference type="GO" id="GO:0071949">
    <property type="term" value="F:FAD binding"/>
    <property type="evidence" value="ECO:0007669"/>
    <property type="project" value="InterPro"/>
</dbReference>
<keyword evidence="3" id="KW-0285">Flavoprotein</keyword>
<organism evidence="7 8">
    <name type="scientific">Frankia nepalensis</name>
    <dbReference type="NCBI Taxonomy" id="1836974"/>
    <lineage>
        <taxon>Bacteria</taxon>
        <taxon>Bacillati</taxon>
        <taxon>Actinomycetota</taxon>
        <taxon>Actinomycetes</taxon>
        <taxon>Frankiales</taxon>
        <taxon>Frankiaceae</taxon>
        <taxon>Frankia</taxon>
    </lineage>
</organism>
<dbReference type="PROSITE" id="PS00862">
    <property type="entry name" value="OX2_COVAL_FAD"/>
    <property type="match status" value="1"/>
</dbReference>
<dbReference type="InterPro" id="IPR050416">
    <property type="entry name" value="FAD-linked_Oxidoreductase"/>
</dbReference>
<feature type="domain" description="FAD-binding PCMH-type" evidence="6">
    <location>
        <begin position="44"/>
        <end position="214"/>
    </location>
</feature>
<dbReference type="PANTHER" id="PTHR42973">
    <property type="entry name" value="BINDING OXIDOREDUCTASE, PUTATIVE (AFU_ORTHOLOGUE AFUA_1G17690)-RELATED"/>
    <property type="match status" value="1"/>
</dbReference>